<evidence type="ECO:0000313" key="4">
    <source>
        <dbReference type="EMBL" id="CAB5032929.1"/>
    </source>
</evidence>
<dbReference type="Pfam" id="PF09825">
    <property type="entry name" value="BPL_N"/>
    <property type="match status" value="1"/>
</dbReference>
<evidence type="ECO:0000313" key="2">
    <source>
        <dbReference type="EMBL" id="CAB4829612.1"/>
    </source>
</evidence>
<dbReference type="EMBL" id="CAFBPM010000038">
    <property type="protein sequence ID" value="CAB5032929.1"/>
    <property type="molecule type" value="Genomic_DNA"/>
</dbReference>
<dbReference type="AlphaFoldDB" id="A0A6J7A9V7"/>
<dbReference type="InterPro" id="IPR029062">
    <property type="entry name" value="Class_I_gatase-like"/>
</dbReference>
<evidence type="ECO:0000313" key="3">
    <source>
        <dbReference type="EMBL" id="CAB4872207.1"/>
    </source>
</evidence>
<evidence type="ECO:0000259" key="1">
    <source>
        <dbReference type="Pfam" id="PF09825"/>
    </source>
</evidence>
<feature type="domain" description="Biotin-protein ligase N-terminal" evidence="1">
    <location>
        <begin position="36"/>
        <end position="133"/>
    </location>
</feature>
<name>A0A6J7A9V7_9ZZZZ</name>
<dbReference type="EMBL" id="CAFBLT010000001">
    <property type="protein sequence ID" value="CAB4872207.1"/>
    <property type="molecule type" value="Genomic_DNA"/>
</dbReference>
<dbReference type="SUPFAM" id="SSF52317">
    <property type="entry name" value="Class I glutamine amidotransferase-like"/>
    <property type="match status" value="1"/>
</dbReference>
<protein>
    <submittedName>
        <fullName evidence="2">Unannotated protein</fullName>
    </submittedName>
</protein>
<reference evidence="2" key="1">
    <citation type="submission" date="2020-05" db="EMBL/GenBank/DDBJ databases">
        <authorList>
            <person name="Chiriac C."/>
            <person name="Salcher M."/>
            <person name="Ghai R."/>
            <person name="Kavagutti S V."/>
        </authorList>
    </citation>
    <scope>NUCLEOTIDE SEQUENCE</scope>
</reference>
<sequence length="284" mass="30142">MAEIDRRVFLLGTVGLSATLLAPQSVVSARSMPTALVYAGPASTADSTLCWKPITALLKTSYKVIEVGPASRPRVALTAHLLERATLYVQPGGGDDLLGAWNEMKKYRTPLTNYVKHGGHYLGICMGAYLAAGENTKGNPGLGLIRPGDTNEYVGPSLVSDDPRNSEADEVVALSWGGKARTMYFQAGPEFTAQELRSTNVIATYSNGQSAAMVVPLGKGSIGLSGPHPEAPSDWYSASGPDFLKYEGNPPRPFPTSDLFHDLVMQTVQMRGGQNVQYGGGHAG</sequence>
<dbReference type="EMBL" id="CAFABE010000045">
    <property type="protein sequence ID" value="CAB4829612.1"/>
    <property type="molecule type" value="Genomic_DNA"/>
</dbReference>
<gene>
    <name evidence="2" type="ORF">UFOPK3164_01032</name>
    <name evidence="3" type="ORF">UFOPK3427_00877</name>
    <name evidence="4" type="ORF">UFOPK4112_01878</name>
</gene>
<accession>A0A6J7A9V7</accession>
<dbReference type="Gene3D" id="3.40.50.880">
    <property type="match status" value="1"/>
</dbReference>
<proteinExistence type="predicted"/>
<organism evidence="2">
    <name type="scientific">freshwater metagenome</name>
    <dbReference type="NCBI Taxonomy" id="449393"/>
    <lineage>
        <taxon>unclassified sequences</taxon>
        <taxon>metagenomes</taxon>
        <taxon>ecological metagenomes</taxon>
    </lineage>
</organism>
<dbReference type="InterPro" id="IPR019197">
    <property type="entry name" value="Biotin-prot_ligase_N"/>
</dbReference>